<name>A0ABS2XRS3_POLSP</name>
<dbReference type="PANTHER" id="PTHR13326:SF21">
    <property type="entry name" value="PSEUDOURIDYLATE SYNTHASE PUS7L"/>
    <property type="match status" value="1"/>
</dbReference>
<keyword evidence="7" id="KW-1185">Reference proteome</keyword>
<dbReference type="Pfam" id="PF01142">
    <property type="entry name" value="TruD"/>
    <property type="match status" value="1"/>
</dbReference>
<evidence type="ECO:0000259" key="5">
    <source>
        <dbReference type="PROSITE" id="PS50984"/>
    </source>
</evidence>
<dbReference type="InterPro" id="IPR042214">
    <property type="entry name" value="TruD_catalytic"/>
</dbReference>
<evidence type="ECO:0000256" key="2">
    <source>
        <dbReference type="ARBA" id="ARBA00007953"/>
    </source>
</evidence>
<feature type="non-terminal residue" evidence="6">
    <location>
        <position position="684"/>
    </location>
</feature>
<protein>
    <submittedName>
        <fullName evidence="6">PUS7L protein</fullName>
    </submittedName>
</protein>
<dbReference type="InterPro" id="IPR001656">
    <property type="entry name" value="PsdUridine_synth_TruD"/>
</dbReference>
<feature type="domain" description="TRUD" evidence="5">
    <location>
        <begin position="399"/>
        <end position="621"/>
    </location>
</feature>
<comment type="caution">
    <text evidence="6">The sequence shown here is derived from an EMBL/GenBank/DDBJ whole genome shotgun (WGS) entry which is preliminary data.</text>
</comment>
<dbReference type="PIRSF" id="PIRSF037016">
    <property type="entry name" value="Pseudouridin_synth_euk_prd"/>
    <property type="match status" value="1"/>
</dbReference>
<feature type="non-terminal residue" evidence="6">
    <location>
        <position position="1"/>
    </location>
</feature>
<dbReference type="Proteomes" id="UP001166093">
    <property type="component" value="Unassembled WGS sequence"/>
</dbReference>
<dbReference type="InterPro" id="IPR020103">
    <property type="entry name" value="PsdUridine_synth_cat_dom_sf"/>
</dbReference>
<organism evidence="6 7">
    <name type="scientific">Polyodon spathula</name>
    <name type="common">North American paddlefish</name>
    <name type="synonym">Squalus spathula</name>
    <dbReference type="NCBI Taxonomy" id="7913"/>
    <lineage>
        <taxon>Eukaryota</taxon>
        <taxon>Metazoa</taxon>
        <taxon>Chordata</taxon>
        <taxon>Craniata</taxon>
        <taxon>Vertebrata</taxon>
        <taxon>Euteleostomi</taxon>
        <taxon>Actinopterygii</taxon>
        <taxon>Chondrostei</taxon>
        <taxon>Acipenseriformes</taxon>
        <taxon>Polyodontidae</taxon>
        <taxon>Polyodon</taxon>
    </lineage>
</organism>
<dbReference type="CDD" id="cd02576">
    <property type="entry name" value="PseudoU_synth_ScPUS7"/>
    <property type="match status" value="1"/>
</dbReference>
<dbReference type="InterPro" id="IPR056961">
    <property type="entry name" value="R3H_PUS7L"/>
</dbReference>
<evidence type="ECO:0000313" key="6">
    <source>
        <dbReference type="EMBL" id="MBN3276547.1"/>
    </source>
</evidence>
<reference evidence="6" key="1">
    <citation type="journal article" date="2021" name="Cell">
        <title>Tracing the genetic footprints of vertebrate landing in non-teleost ray-finned fishes.</title>
        <authorList>
            <person name="Bi X."/>
            <person name="Wang K."/>
            <person name="Yang L."/>
            <person name="Pan H."/>
            <person name="Jiang H."/>
            <person name="Wei Q."/>
            <person name="Fang M."/>
            <person name="Yu H."/>
            <person name="Zhu C."/>
            <person name="Cai Y."/>
            <person name="He Y."/>
            <person name="Gan X."/>
            <person name="Zeng H."/>
            <person name="Yu D."/>
            <person name="Zhu Y."/>
            <person name="Jiang H."/>
            <person name="Qiu Q."/>
            <person name="Yang H."/>
            <person name="Zhang Y.E."/>
            <person name="Wang W."/>
            <person name="Zhu M."/>
            <person name="He S."/>
            <person name="Zhang G."/>
        </authorList>
    </citation>
    <scope>NUCLEOTIDE SEQUENCE</scope>
    <source>
        <strain evidence="6">Pddl_001</strain>
    </source>
</reference>
<dbReference type="InterPro" id="IPR011760">
    <property type="entry name" value="PsdUridine_synth_TruD_insert"/>
</dbReference>
<dbReference type="NCBIfam" id="TIGR00094">
    <property type="entry name" value="tRNA_TruD_broad"/>
    <property type="match status" value="1"/>
</dbReference>
<dbReference type="Gene3D" id="3.30.2350.20">
    <property type="entry name" value="TruD, catalytic domain"/>
    <property type="match status" value="2"/>
</dbReference>
<sequence>ISGHCGFHGSIKKSTSDFVVIEISMNGQLVNVDNLNEVLCHQISEHTEPYHQKPNKKPKISAVVVKDTDYSCSKEVLDNHNTDLDTFQTAILCEEAQDLDFILDSSVNEALAQFAMSIRTCPHSELREKPNPTHLSLGMYPDKDQRASVHRAVRQKYPFLMTVTNQCEILVKEDSHYKELSQLVSEEESEDFFRFLDAKAPNSTFTFQHDDNKEHRKAVHHFLSKHFGKLVETKSFVVDNSGSGQQNAAITVRFREKKQRSKKRDAIDAQDEDIQYTAFTLQKENLETLEAISYLASALGVLPSDFSYAGIKDKRAITYQTMVVKKVSPERLKEVAPTFRKKAMNLYNMRPTDQPVRLGQLRGNHFDIVVRNVKKHSADSSADLKDLVHEALDNVKTKGFVNYYGPQRFGVGQKVQADQIGLALLKEDMVMAVKLFFTPEVDDSVDWAKRHFLQTEDAKETLALMPEYKVRERMMLRALNRFGVGQEGCTRGWLSIPHSMRVFYIHAYCSRKWNEAASYRLQTYGQKVVKGDLVFSKDANEENSTLSSQVHIVTANEEEENIYTLNQVVLPMPGNSITYPDNKVGYWYKETLAKDGLQACKFRVHPLKLNIPGCYRLMLAYPNNLTYKLQHDSGVLKSEETPEEITNKQSENPTPSSSCLSLSFNLNSSCYATVCLREIMKCDP</sequence>
<evidence type="ECO:0000256" key="4">
    <source>
        <dbReference type="SAM" id="MobiDB-lite"/>
    </source>
</evidence>
<evidence type="ECO:0000256" key="3">
    <source>
        <dbReference type="ARBA" id="ARBA00023235"/>
    </source>
</evidence>
<comment type="catalytic activity">
    <reaction evidence="1">
        <text>a uridine in mRNA = a pseudouridine in mRNA</text>
        <dbReference type="Rhea" id="RHEA:56644"/>
        <dbReference type="Rhea" id="RHEA-COMP:14658"/>
        <dbReference type="Rhea" id="RHEA-COMP:14659"/>
        <dbReference type="ChEBI" id="CHEBI:65314"/>
        <dbReference type="ChEBI" id="CHEBI:65315"/>
    </reaction>
</comment>
<proteinExistence type="inferred from homology"/>
<evidence type="ECO:0000256" key="1">
    <source>
        <dbReference type="ARBA" id="ARBA00001166"/>
    </source>
</evidence>
<dbReference type="Pfam" id="PF25094">
    <property type="entry name" value="R3H_PUS7L"/>
    <property type="match status" value="1"/>
</dbReference>
<dbReference type="EMBL" id="JAAWVQ010060834">
    <property type="protein sequence ID" value="MBN3276547.1"/>
    <property type="molecule type" value="Genomic_DNA"/>
</dbReference>
<keyword evidence="3" id="KW-0413">Isomerase</keyword>
<accession>A0ABS2XRS3</accession>
<gene>
    <name evidence="6" type="primary">Pus7l</name>
    <name evidence="6" type="ORF">GTO93_0010678</name>
</gene>
<dbReference type="Pfam" id="PF23943">
    <property type="entry name" value="PUS7L_N"/>
    <property type="match status" value="1"/>
</dbReference>
<dbReference type="PROSITE" id="PS50984">
    <property type="entry name" value="TRUD"/>
    <property type="match status" value="1"/>
</dbReference>
<dbReference type="PANTHER" id="PTHR13326">
    <property type="entry name" value="TRNA PSEUDOURIDINE SYNTHASE D"/>
    <property type="match status" value="1"/>
</dbReference>
<evidence type="ECO:0000313" key="7">
    <source>
        <dbReference type="Proteomes" id="UP001166093"/>
    </source>
</evidence>
<dbReference type="SUPFAM" id="SSF55120">
    <property type="entry name" value="Pseudouridine synthase"/>
    <property type="match status" value="1"/>
</dbReference>
<comment type="similarity">
    <text evidence="2">Belongs to the pseudouridine synthase TruD family.</text>
</comment>
<dbReference type="InterPro" id="IPR056963">
    <property type="entry name" value="PUS7L_N"/>
</dbReference>
<feature type="region of interest" description="Disordered" evidence="4">
    <location>
        <begin position="636"/>
        <end position="657"/>
    </location>
</feature>